<accession>A0A934M4A5</accession>
<proteinExistence type="predicted"/>
<keyword evidence="3" id="KW-1185">Reference proteome</keyword>
<sequence>MNEHVSNPQAAEKPEPVTEWESNQVHGHALTMDFVYDSFLRQTNALREKQARYLESLPTDPDAVIKAARKVMHRGGSRYPEGFEQALHLSYALDAMVRDGNVEDEGRTRDATIYLADQVASGLHRAALALDRIADILGNRERIARDDELERHFNNN</sequence>
<dbReference type="AlphaFoldDB" id="A0A934M4A5"/>
<organism evidence="2 3">
    <name type="scientific">Pontibaca salina</name>
    <dbReference type="NCBI Taxonomy" id="2795731"/>
    <lineage>
        <taxon>Bacteria</taxon>
        <taxon>Pseudomonadati</taxon>
        <taxon>Pseudomonadota</taxon>
        <taxon>Alphaproteobacteria</taxon>
        <taxon>Rhodobacterales</taxon>
        <taxon>Roseobacteraceae</taxon>
        <taxon>Pontibaca</taxon>
    </lineage>
</organism>
<evidence type="ECO:0000256" key="1">
    <source>
        <dbReference type="SAM" id="MobiDB-lite"/>
    </source>
</evidence>
<name>A0A934M4A5_9RHOB</name>
<dbReference type="RefSeq" id="WP_198686727.1">
    <property type="nucleotide sequence ID" value="NZ_JAEIJD010000012.1"/>
</dbReference>
<comment type="caution">
    <text evidence="2">The sequence shown here is derived from an EMBL/GenBank/DDBJ whole genome shotgun (WGS) entry which is preliminary data.</text>
</comment>
<dbReference type="Proteomes" id="UP000613255">
    <property type="component" value="Unassembled WGS sequence"/>
</dbReference>
<dbReference type="EMBL" id="JAEIJD010000012">
    <property type="protein sequence ID" value="MBI6630704.1"/>
    <property type="molecule type" value="Genomic_DNA"/>
</dbReference>
<evidence type="ECO:0000313" key="3">
    <source>
        <dbReference type="Proteomes" id="UP000613255"/>
    </source>
</evidence>
<feature type="region of interest" description="Disordered" evidence="1">
    <location>
        <begin position="1"/>
        <end position="23"/>
    </location>
</feature>
<reference evidence="2" key="1">
    <citation type="submission" date="2020-12" db="EMBL/GenBank/DDBJ databases">
        <title>Pontibaca salina gen. nov., sp. nov., isolated from marine sediment.</title>
        <authorList>
            <person name="Bo J."/>
            <person name="Wang S."/>
            <person name="Song X."/>
            <person name="Du Z."/>
        </authorList>
    </citation>
    <scope>NUCLEOTIDE SEQUENCE</scope>
    <source>
        <strain evidence="2">S1109L</strain>
    </source>
</reference>
<gene>
    <name evidence="2" type="ORF">JAO82_12525</name>
</gene>
<evidence type="ECO:0000313" key="2">
    <source>
        <dbReference type="EMBL" id="MBI6630704.1"/>
    </source>
</evidence>
<protein>
    <submittedName>
        <fullName evidence="2">Uncharacterized protein</fullName>
    </submittedName>
</protein>